<proteinExistence type="predicted"/>
<evidence type="ECO:0000313" key="2">
    <source>
        <dbReference type="EMBL" id="RRD37039.1"/>
    </source>
</evidence>
<feature type="chain" id="PRO_5018322013" evidence="1">
    <location>
        <begin position="24"/>
        <end position="224"/>
    </location>
</feature>
<keyword evidence="1" id="KW-0732">Signal</keyword>
<evidence type="ECO:0000256" key="1">
    <source>
        <dbReference type="SAM" id="SignalP"/>
    </source>
</evidence>
<accession>A0A3P1VSD7</accession>
<feature type="signal peptide" evidence="1">
    <location>
        <begin position="1"/>
        <end position="23"/>
    </location>
</feature>
<reference evidence="2" key="1">
    <citation type="submission" date="2018-11" db="EMBL/GenBank/DDBJ databases">
        <title>Genomes From Bacteria Associated with the Canine Oral Cavity: a Test Case for Automated Genome-Based Taxonomic Assignment.</title>
        <authorList>
            <person name="Coil D.A."/>
            <person name="Jospin G."/>
            <person name="Darling A.E."/>
            <person name="Wallis C."/>
            <person name="Davis I.J."/>
            <person name="Harris S."/>
            <person name="Eisen J.A."/>
            <person name="Holcombe L.J."/>
            <person name="O'Flynn C."/>
        </authorList>
    </citation>
    <scope>NUCLEOTIDE SEQUENCE [LARGE SCALE GENOMIC DNA]</scope>
    <source>
        <strain evidence="2">OH5060</strain>
    </source>
</reference>
<gene>
    <name evidence="2" type="ORF">EII28_07385</name>
</gene>
<organism evidence="2">
    <name type="scientific">Fusobacterium nucleatum</name>
    <dbReference type="NCBI Taxonomy" id="851"/>
    <lineage>
        <taxon>Bacteria</taxon>
        <taxon>Fusobacteriati</taxon>
        <taxon>Fusobacteriota</taxon>
        <taxon>Fusobacteriia</taxon>
        <taxon>Fusobacteriales</taxon>
        <taxon>Fusobacteriaceae</taxon>
        <taxon>Fusobacterium</taxon>
    </lineage>
</organism>
<dbReference type="EMBL" id="RQZD01000014">
    <property type="protein sequence ID" value="RRD37039.1"/>
    <property type="molecule type" value="Genomic_DNA"/>
</dbReference>
<sequence length="224" mass="26118">MKKFSLKFMLFVVLSVFSSFAYADGVFSRYYNTSFDFSIDIPLEKYEQDTNEGTKTTELEFIKNSNVIPSKNYFKGSGSLAGDGISIKNQNEDVNILIYGTYLLRGLNADNLDEKRIKESFKNNNLNYDKFVKKYYNGKLPKNVDELKFDYSQTLFTLGNSVTYNTFGKDFYVISYTKDNKIYYTKVMYNDTSDTYVVFETFYSPKDKKFMDKIVTEMANSIKF</sequence>
<dbReference type="AlphaFoldDB" id="A0A3P1VSD7"/>
<comment type="caution">
    <text evidence="2">The sequence shown here is derived from an EMBL/GenBank/DDBJ whole genome shotgun (WGS) entry which is preliminary data.</text>
</comment>
<name>A0A3P1VSD7_FUSNU</name>
<protein>
    <submittedName>
        <fullName evidence="2">Uncharacterized protein</fullName>
    </submittedName>
</protein>